<name>A0A1H7NXS8_STIAU</name>
<dbReference type="Proteomes" id="UP000182719">
    <property type="component" value="Unassembled WGS sequence"/>
</dbReference>
<evidence type="ECO:0000313" key="1">
    <source>
        <dbReference type="EMBL" id="SEL27815.1"/>
    </source>
</evidence>
<dbReference type="EMBL" id="FOAP01000005">
    <property type="protein sequence ID" value="SEL27815.1"/>
    <property type="molecule type" value="Genomic_DNA"/>
</dbReference>
<accession>A0A1H7NXS8</accession>
<dbReference type="RefSeq" id="WP_075006435.1">
    <property type="nucleotide sequence ID" value="NZ_FOAP01000005.1"/>
</dbReference>
<organism evidence="1 2">
    <name type="scientific">Stigmatella aurantiaca</name>
    <dbReference type="NCBI Taxonomy" id="41"/>
    <lineage>
        <taxon>Bacteria</taxon>
        <taxon>Pseudomonadati</taxon>
        <taxon>Myxococcota</taxon>
        <taxon>Myxococcia</taxon>
        <taxon>Myxococcales</taxon>
        <taxon>Cystobacterineae</taxon>
        <taxon>Archangiaceae</taxon>
        <taxon>Stigmatella</taxon>
    </lineage>
</organism>
<gene>
    <name evidence="1" type="ORF">SAMN05444354_10593</name>
</gene>
<protein>
    <submittedName>
        <fullName evidence="1">Uncharacterized protein</fullName>
    </submittedName>
</protein>
<evidence type="ECO:0000313" key="2">
    <source>
        <dbReference type="Proteomes" id="UP000182719"/>
    </source>
</evidence>
<keyword evidence="2" id="KW-1185">Reference proteome</keyword>
<dbReference type="AlphaFoldDB" id="A0A1H7NXS8"/>
<proteinExistence type="predicted"/>
<reference evidence="2" key="1">
    <citation type="submission" date="2016-10" db="EMBL/GenBank/DDBJ databases">
        <authorList>
            <person name="Varghese N."/>
            <person name="Submissions S."/>
        </authorList>
    </citation>
    <scope>NUCLEOTIDE SEQUENCE [LARGE SCALE GENOMIC DNA]</scope>
    <source>
        <strain evidence="2">DSM 17044</strain>
    </source>
</reference>
<sequence>MSTLLDAFCEDSEGLLDDHPELDARSVSAGSERIPRLLFVTQEADFFQGRWPHPFAALEERHQLADVLFGRLLDADEVILDAEGAARYLEQLILLLQTPPLEIPPTYLFSSPKGELFPEVRLGGSLRAQAGFDHCVRIDAAAKSAQDLRGQTSLDTASGTLRILQQSMASYCGNDFANLLKVAKTAQRYGRGFVLTIT</sequence>